<sequence>MTGKSLKIGVLTFHRCINYGSYWQARCLVEGLRGRGHDAVLLDHVSPEVNSRELRCAFQPQLPVRTPRSDHPAYGRKTRTFLQAQEGLPLSRRFDLDTGAPTEAFDAVVVGSDEVWNFQHPWFGGKSLFFGERLGARLVSYAASFGNHDAQAGMDPFWADLLRRFSAISVRDENARQLVSQALGIEPAMVLDPCLQFAGEIPDATAAGDSAYAVVYGHTFPDWFVPQVRGWADAEGLRLVSIGYRNDWADEQRIDAGPEEFNRLMAGAAAVATNYFHGCVFALRHGRPFACAATPYRRNKLRDLTAQVGAAAHLVDESATAETYRRLLGAPLDPAIPATIARLRQAGDAFLDRALA</sequence>
<dbReference type="InterPro" id="IPR007345">
    <property type="entry name" value="Polysacch_pyruvyl_Trfase"/>
</dbReference>
<feature type="domain" description="Polysaccharide pyruvyl transferase" evidence="1">
    <location>
        <begin position="18"/>
        <end position="291"/>
    </location>
</feature>
<protein>
    <submittedName>
        <fullName evidence="2">Polysaccharide pyruvyl transferase family protein</fullName>
    </submittedName>
</protein>
<comment type="caution">
    <text evidence="2">The sequence shown here is derived from an EMBL/GenBank/DDBJ whole genome shotgun (WGS) entry which is preliminary data.</text>
</comment>
<proteinExistence type="predicted"/>
<keyword evidence="2" id="KW-0808">Transferase</keyword>
<accession>A0A369VXA3</accession>
<dbReference type="AlphaFoldDB" id="A0A369VXA3"/>
<name>A0A369VXA3_9SPHN</name>
<keyword evidence="3" id="KW-1185">Reference proteome</keyword>
<evidence type="ECO:0000259" key="1">
    <source>
        <dbReference type="Pfam" id="PF04230"/>
    </source>
</evidence>
<evidence type="ECO:0000313" key="2">
    <source>
        <dbReference type="EMBL" id="RDE06763.1"/>
    </source>
</evidence>
<dbReference type="RefSeq" id="WP_114686344.1">
    <property type="nucleotide sequence ID" value="NZ_QQNB01000001.1"/>
</dbReference>
<organism evidence="2 3">
    <name type="scientific">Sphingomonas aracearum</name>
    <dbReference type="NCBI Taxonomy" id="2283317"/>
    <lineage>
        <taxon>Bacteria</taxon>
        <taxon>Pseudomonadati</taxon>
        <taxon>Pseudomonadota</taxon>
        <taxon>Alphaproteobacteria</taxon>
        <taxon>Sphingomonadales</taxon>
        <taxon>Sphingomonadaceae</taxon>
        <taxon>Sphingomonas</taxon>
    </lineage>
</organism>
<dbReference type="GO" id="GO:0016740">
    <property type="term" value="F:transferase activity"/>
    <property type="evidence" value="ECO:0007669"/>
    <property type="project" value="UniProtKB-KW"/>
</dbReference>
<dbReference type="EMBL" id="QQNB01000001">
    <property type="protein sequence ID" value="RDE06763.1"/>
    <property type="molecule type" value="Genomic_DNA"/>
</dbReference>
<dbReference type="OrthoDB" id="9799278at2"/>
<gene>
    <name evidence="2" type="ORF">DVW87_03460</name>
</gene>
<dbReference type="Pfam" id="PF04230">
    <property type="entry name" value="PS_pyruv_trans"/>
    <property type="match status" value="1"/>
</dbReference>
<dbReference type="Proteomes" id="UP000253918">
    <property type="component" value="Unassembled WGS sequence"/>
</dbReference>
<reference evidence="2 3" key="1">
    <citation type="submission" date="2018-07" db="EMBL/GenBank/DDBJ databases">
        <title>a novel species of Sphingomonas isolated from the rhizosphere soil of Araceae plant.</title>
        <authorList>
            <person name="Zhiyong W."/>
            <person name="Qinglan Z."/>
            <person name="Zhiwei F."/>
            <person name="Ding X."/>
            <person name="Gejiao W."/>
            <person name="Shixue Z."/>
        </authorList>
    </citation>
    <scope>NUCLEOTIDE SEQUENCE [LARGE SCALE GENOMIC DNA]</scope>
    <source>
        <strain evidence="2 3">WZY 27</strain>
    </source>
</reference>
<evidence type="ECO:0000313" key="3">
    <source>
        <dbReference type="Proteomes" id="UP000253918"/>
    </source>
</evidence>